<accession>A0ACA9Y9F6</accession>
<organism evidence="1 2">
    <name type="scientific">[Candida] jaroonii</name>
    <dbReference type="NCBI Taxonomy" id="467808"/>
    <lineage>
        <taxon>Eukaryota</taxon>
        <taxon>Fungi</taxon>
        <taxon>Dikarya</taxon>
        <taxon>Ascomycota</taxon>
        <taxon>Saccharomycotina</taxon>
        <taxon>Pichiomycetes</taxon>
        <taxon>Debaryomycetaceae</taxon>
        <taxon>Yamadazyma</taxon>
    </lineage>
</organism>
<evidence type="ECO:0000313" key="2">
    <source>
        <dbReference type="Proteomes" id="UP001152531"/>
    </source>
</evidence>
<name>A0ACA9Y9F6_9ASCO</name>
<reference evidence="1" key="1">
    <citation type="submission" date="2022-06" db="EMBL/GenBank/DDBJ databases">
        <authorList>
            <person name="Legras J.-L."/>
            <person name="Devillers H."/>
            <person name="Grondin C."/>
        </authorList>
    </citation>
    <scope>NUCLEOTIDE SEQUENCE</scope>
    <source>
        <strain evidence="1">CLIB 1444</strain>
    </source>
</reference>
<evidence type="ECO:0000313" key="1">
    <source>
        <dbReference type="EMBL" id="CAH6721287.1"/>
    </source>
</evidence>
<dbReference type="EMBL" id="CALSDN010000005">
    <property type="protein sequence ID" value="CAH6721287.1"/>
    <property type="molecule type" value="Genomic_DNA"/>
</dbReference>
<proteinExistence type="predicted"/>
<comment type="caution">
    <text evidence="1">The sequence shown here is derived from an EMBL/GenBank/DDBJ whole genome shotgun (WGS) entry which is preliminary data.</text>
</comment>
<dbReference type="Proteomes" id="UP001152531">
    <property type="component" value="Unassembled WGS sequence"/>
</dbReference>
<gene>
    <name evidence="1" type="ORF">CLIB1444_05S07734</name>
</gene>
<sequence length="848" mass="96451">MEKDWSLEGTLRENLKEAYSQSSSPSPYQDYSCLQLLHSWDSNDSIISSIVSKVHQWLICGTQNGKILVFDLKSYRLIKVVFEDAMQGSNLCLVLDKNERYLFVGGSESLIKVYDLNAEEIKCIKIIYSTIDIGDIFSINYCDTFKILFIGPQNASLLWCYCNLDEIIEDKNIEKLPRHNLPHLRYNKFFDSKGPGGRINNESKKDLKFMDSISLCELDAKNSIKFAHYGYIYNLLVFTNEFMVLKYSKFEKFLISCGGDGTVNIWGVKSLQKNVDLIKLKSLHNDESILSMFIHNTYLYVGLSNGTINTWDLLTSQLIRSVNSKNEEEISSLVVLDNNGIIYGNKYGLNVISPNNIVVNINKLSTLTLYLSDEKEKGKANLIAGGKNIINYYNILDKGTAPISYQFQVSDMNNDTLLKNLSKFVSFKTVSKFSDFYLHELRNCTKFLVKLFDKYGATSHIIPVEDGNPIIISSFQCEKPKKRILYYGHYDVVEANETNDDWISNPFEMVSKNGFLYGRGVSDNKGPTLSTIQAVAELYQAGELNVDVVFVIEGEEETGSKLFKTKILDHLKYIGEIDYIFSSNSYWLDDRRPCLNYGLRGVVNVSIDIVSEKPDRHSGVDGGVSQEPMMDLIQLLNSFKSSDNEKPIAIEGFYDDVKPISEDELKVFQEIVDYNPEEFNLQELITKWCNPSLTVHKIEVSGPNNNTVIPKTVKSSVSLRIVPNQNIESIKKLLIEHLNKNFKSLNSPNEANFNIFHEAEPWLGDHNSSIYQIAFSKIKENWGIEPLLIREGGSIPIIRFLEKTFDATACQIPCGQSSDNAHLKNERLRIINLLKLKDIFKDILIELG</sequence>
<keyword evidence="2" id="KW-1185">Reference proteome</keyword>
<protein>
    <submittedName>
        <fullName evidence="1">Probable di- and tripeptidase Dug2p</fullName>
    </submittedName>
</protein>